<keyword evidence="2" id="KW-0547">Nucleotide-binding</keyword>
<evidence type="ECO:0000313" key="5">
    <source>
        <dbReference type="EMBL" id="ATG38084.1"/>
    </source>
</evidence>
<feature type="domain" description="AAA+ ATPase" evidence="4">
    <location>
        <begin position="446"/>
        <end position="714"/>
    </location>
</feature>
<evidence type="ECO:0000256" key="2">
    <source>
        <dbReference type="ARBA" id="ARBA00022741"/>
    </source>
</evidence>
<dbReference type="PANTHER" id="PTHR30121:SF12">
    <property type="entry name" value="TYPE IV SECRETION SYSTEM PROTEIN CAGE"/>
    <property type="match status" value="1"/>
</dbReference>
<dbReference type="InterPro" id="IPR051162">
    <property type="entry name" value="T4SS_component"/>
</dbReference>
<evidence type="ECO:0000313" key="6">
    <source>
        <dbReference type="Proteomes" id="UP000218891"/>
    </source>
</evidence>
<dbReference type="PANTHER" id="PTHR30121">
    <property type="entry name" value="UNCHARACTERIZED PROTEIN YJGR-RELATED"/>
    <property type="match status" value="1"/>
</dbReference>
<dbReference type="InterPro" id="IPR027417">
    <property type="entry name" value="P-loop_NTPase"/>
</dbReference>
<reference evidence="5 6" key="1">
    <citation type="journal article" date="2017" name="Front. Microbiol.">
        <title>Phaeobacter piscinae sp. nov., a species of the Roseobacter group and potential aquaculture probiont.</title>
        <authorList>
            <person name="Sonnenschein E.C."/>
            <person name="Phippen C.B.W."/>
            <person name="Nielsen K.F."/>
            <person name="Mateiu R.V."/>
            <person name="Melchiorsen J."/>
            <person name="Gram L."/>
            <person name="Overmann J."/>
            <person name="Freese H.M."/>
        </authorList>
    </citation>
    <scope>NUCLEOTIDE SEQUENCE [LARGE SCALE GENOMIC DNA]</scope>
    <source>
        <strain evidence="5 6">P36</strain>
    </source>
</reference>
<dbReference type="Gene3D" id="3.40.50.300">
    <property type="entry name" value="P-loop containing nucleotide triphosphate hydrolases"/>
    <property type="match status" value="1"/>
</dbReference>
<evidence type="ECO:0000256" key="1">
    <source>
        <dbReference type="ARBA" id="ARBA00006512"/>
    </source>
</evidence>
<protein>
    <submittedName>
        <fullName evidence="5">Type IV secretion system protein VirB</fullName>
    </submittedName>
</protein>
<evidence type="ECO:0000256" key="3">
    <source>
        <dbReference type="ARBA" id="ARBA00022840"/>
    </source>
</evidence>
<dbReference type="Pfam" id="PF03135">
    <property type="entry name" value="CagE_TrbE_VirB"/>
    <property type="match status" value="1"/>
</dbReference>
<sequence>MAFDLENVGSTQAALQSVGAETFTKESFLGQHLPYLTYVADDVMMLKEGDLLATLRLDGVNPMTTPDNELDALKRAVSAIVAVTGNNFGFYVHRISKPQHFHLDPILGDNFAAAIDKAWQQHIASRAPKKQVLYLSIVRRPNIVNRVPLLRRFFPAANFAKDKRNRIQQLNEVVKFFQEALSAAQPMRLTRRGTEWLGYLGAINYGTFSPIAEGQAFVSVATKVSNCRATFSNDSVTIQDPVTGKVRYGAIFAIKNYPAITDVTMLDGLCLPVDVVLTNSFSPIPNNIMAERIQRIIRQMEASDDAAVSLKDQLTQAADDQESGRIAFGNHHMSVAVYADDLDMLEKATAQVKRVAQEIGAVVVRENMALKATYFAQHPGNFSYRARPTPISSVNFADFAALHGSIEGRKGTESPWAENVSIFPTVSSSAYRFNFHLSGDASKEPTAGHTVVLGTMGTGKTLTTAFLTAQAQRMNARVFFFDKDQGLEMAVRALGGRYNKIRAGEPTGLNPLATETDNRGQAWLSDWLSTLLSRKGGLSGDQSRALQLAIRQNAEADRSLQNFRSFEQLFQSLDDEDELQSRIGEWVSGGRYGWVFEEVNEADQLSVDGNIVGFDMTELMEMDTERTAVLSYIFQKIQRVLEDRKPSIIVLDEAWQLLNDPYFAARLENWLVTLRKMNCVVIMMTQLPSQLQKSAVGSTIVETVSTQILFPNPKAKVEDYDFLRVNPKEAELLVQPTLGLRTALVRSDRDSVFIDTNLSALGSLLPILGGGAIGAQHAGDDWRTRKDFWRKK</sequence>
<comment type="similarity">
    <text evidence="1">Belongs to the TrbE/VirB4 family.</text>
</comment>
<name>A0ABM6PJS2_9RHOB</name>
<dbReference type="InterPro" id="IPR018145">
    <property type="entry name" value="CagE_TrbE_VirB_cntrl_dom"/>
</dbReference>
<gene>
    <name evidence="5" type="primary">virB_3</name>
    <name evidence="5" type="ORF">PhaeoP36_04009</name>
</gene>
<organism evidence="5 6">
    <name type="scientific">Phaeobacter piscinae</name>
    <dbReference type="NCBI Taxonomy" id="1580596"/>
    <lineage>
        <taxon>Bacteria</taxon>
        <taxon>Pseudomonadati</taxon>
        <taxon>Pseudomonadota</taxon>
        <taxon>Alphaproteobacteria</taxon>
        <taxon>Rhodobacterales</taxon>
        <taxon>Roseobacteraceae</taxon>
        <taxon>Phaeobacter</taxon>
    </lineage>
</organism>
<dbReference type="CDD" id="cd01127">
    <property type="entry name" value="TrwB_TraG_TraD_VirD4"/>
    <property type="match status" value="1"/>
</dbReference>
<dbReference type="SMART" id="SM00382">
    <property type="entry name" value="AAA"/>
    <property type="match status" value="1"/>
</dbReference>
<accession>A0ABM6PJS2</accession>
<keyword evidence="5" id="KW-0614">Plasmid</keyword>
<dbReference type="EMBL" id="CP010649">
    <property type="protein sequence ID" value="ATG38084.1"/>
    <property type="molecule type" value="Genomic_DNA"/>
</dbReference>
<dbReference type="InterPro" id="IPR003593">
    <property type="entry name" value="AAA+_ATPase"/>
</dbReference>
<reference evidence="5 6" key="2">
    <citation type="journal article" date="2017" name="Genome Biol. Evol.">
        <title>Trajectories and Drivers of Genome Evolution in Surface-Associated Marine Phaeobacter.</title>
        <authorList>
            <person name="Freese H.M."/>
            <person name="Sikorski J."/>
            <person name="Bunk B."/>
            <person name="Scheuner C."/>
            <person name="Meier-Kolthoff J.P."/>
            <person name="Sproer C."/>
            <person name="Gram L."/>
            <person name="Overmann J."/>
        </authorList>
    </citation>
    <scope>NUCLEOTIDE SEQUENCE [LARGE SCALE GENOMIC DNA]</scope>
    <source>
        <strain evidence="5 6">P36</strain>
    </source>
</reference>
<dbReference type="Gene3D" id="1.10.8.730">
    <property type="match status" value="1"/>
</dbReference>
<evidence type="ECO:0000259" key="4">
    <source>
        <dbReference type="SMART" id="SM00382"/>
    </source>
</evidence>
<keyword evidence="3" id="KW-0067">ATP-binding</keyword>
<keyword evidence="6" id="KW-1185">Reference proteome</keyword>
<reference evidence="5 6" key="3">
    <citation type="journal article" date="2017" name="Int. J. Syst. Evol. Microbiol.">
        <title>Adaptation of Surface-Associated Bacteria to the Open Ocean: A Genomically Distinct Subpopulation of Phaeobacter gallaeciensis Colonizes Pacific Mesozooplankton.</title>
        <authorList>
            <person name="Freese H.M."/>
            <person name="Methner A."/>
            <person name="Overmann J."/>
        </authorList>
    </citation>
    <scope>NUCLEOTIDE SEQUENCE [LARGE SCALE GENOMIC DNA]</scope>
    <source>
        <strain evidence="5 6">P36</strain>
    </source>
</reference>
<dbReference type="RefSeq" id="WP_420892496.1">
    <property type="nucleotide sequence ID" value="NZ_CP010649.1"/>
</dbReference>
<geneLocation type="plasmid" evidence="5 6">
    <name>pP36_f</name>
</geneLocation>
<proteinExistence type="inferred from homology"/>
<dbReference type="Proteomes" id="UP000218891">
    <property type="component" value="Plasmid pP36_f"/>
</dbReference>
<reference evidence="5 6" key="4">
    <citation type="journal article" date="2018" name="Environ. Microbiol. Rep.">
        <title>Phylogenetic distribution of roseobacticides in the Roseobacter group and their effect on microalgae.</title>
        <authorList>
            <person name="Sonnenschein E.C."/>
            <person name="Phippen C.B."/>
            <person name="Bentzon-Tilia M."/>
            <person name="Rasmussen S.A."/>
            <person name="Nielsen K.F."/>
            <person name="Gram L."/>
        </authorList>
    </citation>
    <scope>NUCLEOTIDE SEQUENCE [LARGE SCALE GENOMIC DNA]</scope>
    <source>
        <strain evidence="5 6">P36</strain>
    </source>
</reference>
<dbReference type="SUPFAM" id="SSF52540">
    <property type="entry name" value="P-loop containing nucleoside triphosphate hydrolases"/>
    <property type="match status" value="1"/>
</dbReference>